<dbReference type="STRING" id="1156394.T0Q317"/>
<dbReference type="InterPro" id="IPR000306">
    <property type="entry name" value="Znf_FYVE"/>
</dbReference>
<evidence type="ECO:0000256" key="1">
    <source>
        <dbReference type="ARBA" id="ARBA00022723"/>
    </source>
</evidence>
<dbReference type="Proteomes" id="UP000030762">
    <property type="component" value="Unassembled WGS sequence"/>
</dbReference>
<protein>
    <recommendedName>
        <fullName evidence="5">FYVE-type domain-containing protein</fullName>
    </recommendedName>
</protein>
<keyword evidence="3" id="KW-0862">Zinc</keyword>
<keyword evidence="2 4" id="KW-0863">Zinc-finger</keyword>
<evidence type="ECO:0000256" key="4">
    <source>
        <dbReference type="PROSITE-ProRule" id="PRU00091"/>
    </source>
</evidence>
<reference evidence="6 7" key="1">
    <citation type="submission" date="2012-04" db="EMBL/GenBank/DDBJ databases">
        <title>The Genome Sequence of Saprolegnia declina VS20.</title>
        <authorList>
            <consortium name="The Broad Institute Genome Sequencing Platform"/>
            <person name="Russ C."/>
            <person name="Nusbaum C."/>
            <person name="Tyler B."/>
            <person name="van West P."/>
            <person name="Dieguez-Uribeondo J."/>
            <person name="de Bruijn I."/>
            <person name="Tripathy S."/>
            <person name="Jiang R."/>
            <person name="Young S.K."/>
            <person name="Zeng Q."/>
            <person name="Gargeya S."/>
            <person name="Fitzgerald M."/>
            <person name="Haas B."/>
            <person name="Abouelleil A."/>
            <person name="Alvarado L."/>
            <person name="Arachchi H.M."/>
            <person name="Berlin A."/>
            <person name="Chapman S.B."/>
            <person name="Goldberg J."/>
            <person name="Griggs A."/>
            <person name="Gujja S."/>
            <person name="Hansen M."/>
            <person name="Howarth C."/>
            <person name="Imamovic A."/>
            <person name="Larimer J."/>
            <person name="McCowen C."/>
            <person name="Montmayeur A."/>
            <person name="Murphy C."/>
            <person name="Neiman D."/>
            <person name="Pearson M."/>
            <person name="Priest M."/>
            <person name="Roberts A."/>
            <person name="Saif S."/>
            <person name="Shea T."/>
            <person name="Sisk P."/>
            <person name="Sykes S."/>
            <person name="Wortman J."/>
            <person name="Nusbaum C."/>
            <person name="Birren B."/>
        </authorList>
    </citation>
    <scope>NUCLEOTIDE SEQUENCE [LARGE SCALE GENOMIC DNA]</scope>
    <source>
        <strain evidence="6 7">VS20</strain>
    </source>
</reference>
<dbReference type="InterPro" id="IPR023393">
    <property type="entry name" value="START-like_dom_sf"/>
</dbReference>
<dbReference type="PANTHER" id="PTHR13510">
    <property type="entry name" value="FYVE-FINGER-CONTAINING RAB5 EFFECTOR PROTEIN RABENOSYN-5-RELATED"/>
    <property type="match status" value="1"/>
</dbReference>
<evidence type="ECO:0000259" key="5">
    <source>
        <dbReference type="PROSITE" id="PS50178"/>
    </source>
</evidence>
<accession>T0Q317</accession>
<dbReference type="InterPro" id="IPR052727">
    <property type="entry name" value="Rab4/Rab5_effector"/>
</dbReference>
<keyword evidence="1" id="KW-0479">Metal-binding</keyword>
<dbReference type="InterPro" id="IPR017455">
    <property type="entry name" value="Znf_FYVE-rel"/>
</dbReference>
<dbReference type="GO" id="GO:0008270">
    <property type="term" value="F:zinc ion binding"/>
    <property type="evidence" value="ECO:0007669"/>
    <property type="project" value="UniProtKB-KW"/>
</dbReference>
<dbReference type="VEuPathDB" id="FungiDB:SDRG_09994"/>
<dbReference type="EMBL" id="JH767164">
    <property type="protein sequence ID" value="EQC32244.1"/>
    <property type="molecule type" value="Genomic_DNA"/>
</dbReference>
<keyword evidence="7" id="KW-1185">Reference proteome</keyword>
<evidence type="ECO:0000313" key="6">
    <source>
        <dbReference type="EMBL" id="EQC32244.1"/>
    </source>
</evidence>
<dbReference type="SUPFAM" id="SSF57903">
    <property type="entry name" value="FYVE/PHD zinc finger"/>
    <property type="match status" value="1"/>
</dbReference>
<dbReference type="eggNOG" id="ENOG502QPNE">
    <property type="taxonomic scope" value="Eukaryota"/>
</dbReference>
<dbReference type="InterPro" id="IPR011011">
    <property type="entry name" value="Znf_FYVE_PHD"/>
</dbReference>
<dbReference type="Gene3D" id="3.30.40.10">
    <property type="entry name" value="Zinc/RING finger domain, C3HC4 (zinc finger)"/>
    <property type="match status" value="1"/>
</dbReference>
<dbReference type="CDD" id="cd00065">
    <property type="entry name" value="FYVE_like_SF"/>
    <property type="match status" value="1"/>
</dbReference>
<dbReference type="Pfam" id="PF01363">
    <property type="entry name" value="FYVE"/>
    <property type="match status" value="1"/>
</dbReference>
<gene>
    <name evidence="6" type="ORF">SDRG_09994</name>
</gene>
<feature type="domain" description="FYVE-type" evidence="5">
    <location>
        <begin position="272"/>
        <end position="331"/>
    </location>
</feature>
<dbReference type="Gene3D" id="3.30.530.20">
    <property type="match status" value="1"/>
</dbReference>
<dbReference type="PANTHER" id="PTHR13510:SF44">
    <property type="entry name" value="RABENOSYN-5"/>
    <property type="match status" value="1"/>
</dbReference>
<dbReference type="SMART" id="SM00064">
    <property type="entry name" value="FYVE"/>
    <property type="match status" value="1"/>
</dbReference>
<evidence type="ECO:0000313" key="7">
    <source>
        <dbReference type="Proteomes" id="UP000030762"/>
    </source>
</evidence>
<organism evidence="6 7">
    <name type="scientific">Saprolegnia diclina (strain VS20)</name>
    <dbReference type="NCBI Taxonomy" id="1156394"/>
    <lineage>
        <taxon>Eukaryota</taxon>
        <taxon>Sar</taxon>
        <taxon>Stramenopiles</taxon>
        <taxon>Oomycota</taxon>
        <taxon>Saprolegniomycetes</taxon>
        <taxon>Saprolegniales</taxon>
        <taxon>Saprolegniaceae</taxon>
        <taxon>Saprolegnia</taxon>
    </lineage>
</organism>
<dbReference type="GeneID" id="19950721"/>
<evidence type="ECO:0000256" key="3">
    <source>
        <dbReference type="ARBA" id="ARBA00022833"/>
    </source>
</evidence>
<dbReference type="AlphaFoldDB" id="T0Q317"/>
<evidence type="ECO:0000256" key="2">
    <source>
        <dbReference type="ARBA" id="ARBA00022771"/>
    </source>
</evidence>
<dbReference type="PROSITE" id="PS50178">
    <property type="entry name" value="ZF_FYVE"/>
    <property type="match status" value="1"/>
</dbReference>
<dbReference type="InterPro" id="IPR013083">
    <property type="entry name" value="Znf_RING/FYVE/PHD"/>
</dbReference>
<sequence>MTLPLPANYFNLPSLTAMERHTLAQLASIVCRDTIVNALSVQAAPIIQVVESPFTKRKARLSQATDCSTEADAVCAYTQLRASLDDIIAIFDIDTPKKMREYASAIETNIVDRQRLLTLAHQTAPHHAVTLNWAATACPFGMANRDACFLECQDEFSYADPEKPVQWRGFVRALHSVELDACPSLRASHDLVRASIVRSGHVFLETSEPGVLDCYLVKAVDLQGNVPRLANVAWLRRECAKILRLEESLQLARMQTQLLTHGLAHVRAYGDKSQRRVCAHCDRGFSFLSRRRHCELCAEAVCRRCCFKMPMVFRGHSTQVVVCQFCYNGRQHVQPLPHRHHGVTTKWLANSIQPGAASLSSLSEAAASPQNDGLDHVPYHVSILSIVDTLDLGSSFCSYLETAPMDPTSAFARTLKLEAASPPRRSLFV</sequence>
<proteinExistence type="predicted"/>
<dbReference type="InParanoid" id="T0Q317"/>
<name>T0Q317_SAPDV</name>
<dbReference type="RefSeq" id="XP_008614185.1">
    <property type="nucleotide sequence ID" value="XM_008615963.1"/>
</dbReference>
<dbReference type="OrthoDB" id="10018316at2759"/>